<dbReference type="KEGG" id="prv:G7070_00605"/>
<evidence type="ECO:0000259" key="4">
    <source>
        <dbReference type="Pfam" id="PF21346"/>
    </source>
</evidence>
<feature type="compositionally biased region" description="Low complexity" evidence="1">
    <location>
        <begin position="129"/>
        <end position="141"/>
    </location>
</feature>
<organism evidence="5 6">
    <name type="scientific">Propioniciclava coleopterorum</name>
    <dbReference type="NCBI Taxonomy" id="2714937"/>
    <lineage>
        <taxon>Bacteria</taxon>
        <taxon>Bacillati</taxon>
        <taxon>Actinomycetota</taxon>
        <taxon>Actinomycetes</taxon>
        <taxon>Propionibacteriales</taxon>
        <taxon>Propionibacteriaceae</taxon>
        <taxon>Propioniciclava</taxon>
    </lineage>
</organism>
<dbReference type="InterPro" id="IPR048331">
    <property type="entry name" value="PcRGLX/YetA_3rd"/>
</dbReference>
<dbReference type="AlphaFoldDB" id="A0A6G7Y2L8"/>
<feature type="compositionally biased region" description="Pro residues" evidence="1">
    <location>
        <begin position="82"/>
        <end position="103"/>
    </location>
</feature>
<feature type="compositionally biased region" description="Low complexity" evidence="1">
    <location>
        <begin position="104"/>
        <end position="114"/>
    </location>
</feature>
<dbReference type="PANTHER" id="PTHR40081">
    <property type="entry name" value="CONCANAVALIN A-LIKE LECTIN/GLUCANASE"/>
    <property type="match status" value="1"/>
</dbReference>
<keyword evidence="6" id="KW-1185">Reference proteome</keyword>
<proteinExistence type="predicted"/>
<gene>
    <name evidence="5" type="ORF">G7070_00605</name>
</gene>
<feature type="domain" description="PcRGLX/YetA-like C-terminal alpha/alpha toroid" evidence="4">
    <location>
        <begin position="524"/>
        <end position="943"/>
    </location>
</feature>
<name>A0A6G7Y2L8_9ACTN</name>
<sequence length="949" mass="101081">MTVTAPLHRVTPARDQAATWGVCWPRGAVRPSASFTLDADGAPHPVQSWPLATWPDGSWKWTGHSSPGLPAGALAVMAHPAASPPVSSPPVAAPPVAAPPVGAPPAAGQASPDPADGDGPDPADGDGPGAAEGDAPGPADGHTPGAADGADALRVTASGDGWIVADATRAWHVAPGRHLIDRVEVDGRLVGRDVALVSLWQDGPDDDGARPAREDWSGRVESVVVEQDGPARAVLLLTGAHHPDGATARGSDAWLPFRVRLIFGAGRPDVLVQHTFVWDGDAATDFLAGLGVRVQVPLRAEPWNRHVRLSGPIHDGRVGFLSEAALGITGLRRDPGAERRAAQVAGRPLDDPSGWPATVGDRLRWIPVWNDWSLAQLSPDGFTLRKRTGPGHAWVPIPGSTRSSGFAYAGDTVGGVALGRRSFWQTHPVGVDIRGMGGNAASLTSWLWSPEAPAMDLRFYHDGLGQDTWADQLDALEITYEDHEPGFGDPHGIARTAELRLFAHAGTPTPEALAADALATEDPVVVMPTPAHLAACGVFGDWLPIDPADAAASELEALLDGLFAFYAGQVEDRRWYGFWDFGDVMHAYDPDRHQWRYDVGGYAWDNSELSTDLWLWLQLLRTGRADVFRMAEAMSRHTGEVDVHHVGRFAGLGSRHNVQHFGCSAKQLRISSAVYRRIHFYLTADERVGDLLAELVDAERTFLALDPTRKVRHDGYVMDPHAVSVGLGTDWSALASAWLTGWERVGDEAVRARCRDKLLGTMADIGALPQGFLSGEARLDLATGRFDTAPDQRSVSHLSAVFGLVEVCAEVIDLTAGTPHEQPGFAEAWARYCRHYLTRDDDPRAATAADGVPLAQAHSRLAAWAGAHDADPALADLAWSAFLSPRDSIPHDRLRPGRPLGVRVEDGPTVLAPVREAPGVSTNGAAQFALAAIQNLALARAALPGDADA</sequence>
<dbReference type="Pfam" id="PF21346">
    <property type="entry name" value="PcRGLX_3rd"/>
    <property type="match status" value="1"/>
</dbReference>
<feature type="compositionally biased region" description="Acidic residues" evidence="1">
    <location>
        <begin position="115"/>
        <end position="124"/>
    </location>
</feature>
<accession>A0A6G7Y2L8</accession>
<evidence type="ECO:0000313" key="6">
    <source>
        <dbReference type="Proteomes" id="UP000501058"/>
    </source>
</evidence>
<protein>
    <submittedName>
        <fullName evidence="5">Tat pathway signal sequence domain protein</fullName>
    </submittedName>
</protein>
<evidence type="ECO:0000256" key="1">
    <source>
        <dbReference type="SAM" id="MobiDB-lite"/>
    </source>
</evidence>
<dbReference type="InterPro" id="IPR048330">
    <property type="entry name" value="PcRGLX/YetA_2nd"/>
</dbReference>
<evidence type="ECO:0000259" key="3">
    <source>
        <dbReference type="Pfam" id="PF21345"/>
    </source>
</evidence>
<feature type="domain" description="PcRGLX/YetA-like central beta-sandwich" evidence="3">
    <location>
        <begin position="155"/>
        <end position="515"/>
    </location>
</feature>
<dbReference type="Pfam" id="PF21345">
    <property type="entry name" value="PcRGLX_2nd"/>
    <property type="match status" value="1"/>
</dbReference>
<dbReference type="RefSeq" id="WP_166230990.1">
    <property type="nucleotide sequence ID" value="NZ_CP049865.1"/>
</dbReference>
<dbReference type="Pfam" id="PF19501">
    <property type="entry name" value="PcRGLX_1st"/>
    <property type="match status" value="1"/>
</dbReference>
<evidence type="ECO:0000259" key="2">
    <source>
        <dbReference type="Pfam" id="PF19501"/>
    </source>
</evidence>
<dbReference type="EMBL" id="CP049865">
    <property type="protein sequence ID" value="QIK71055.1"/>
    <property type="molecule type" value="Genomic_DNA"/>
</dbReference>
<dbReference type="PANTHER" id="PTHR40081:SF1">
    <property type="entry name" value="TAT PATHWAY SIGNAL SEQUENCE DOMAIN PROTEIN"/>
    <property type="match status" value="1"/>
</dbReference>
<feature type="region of interest" description="Disordered" evidence="1">
    <location>
        <begin position="80"/>
        <end position="149"/>
    </location>
</feature>
<dbReference type="Proteomes" id="UP000501058">
    <property type="component" value="Chromosome"/>
</dbReference>
<dbReference type="InterPro" id="IPR045793">
    <property type="entry name" value="PcRGLX/YetA-like"/>
</dbReference>
<dbReference type="InterPro" id="IPR048329">
    <property type="entry name" value="PcRGLX_1st"/>
</dbReference>
<reference evidence="5 6" key="1">
    <citation type="submission" date="2020-03" db="EMBL/GenBank/DDBJ databases">
        <title>Propioniciclava sp. nov., isolated from Hydrophilus acuminatus.</title>
        <authorList>
            <person name="Hyun D.-W."/>
            <person name="Bae J.-W."/>
        </authorList>
    </citation>
    <scope>NUCLEOTIDE SEQUENCE [LARGE SCALE GENOMIC DNA]</scope>
    <source>
        <strain evidence="5 6">HDW11</strain>
    </source>
</reference>
<evidence type="ECO:0000313" key="5">
    <source>
        <dbReference type="EMBL" id="QIK71055.1"/>
    </source>
</evidence>
<feature type="domain" description="PcRGLX/YetA-like N-terminal RIFT barrel" evidence="2">
    <location>
        <begin position="8"/>
        <end position="67"/>
    </location>
</feature>